<comment type="caution">
    <text evidence="1">The sequence shown here is derived from an EMBL/GenBank/DDBJ whole genome shotgun (WGS) entry which is preliminary data.</text>
</comment>
<proteinExistence type="predicted"/>
<dbReference type="Proteomes" id="UP000813462">
    <property type="component" value="Unassembled WGS sequence"/>
</dbReference>
<evidence type="ECO:0000313" key="2">
    <source>
        <dbReference type="Proteomes" id="UP000813462"/>
    </source>
</evidence>
<dbReference type="AlphaFoldDB" id="A0A978VTN7"/>
<sequence>MITQSLYFPTTHLNSSKRTKFWPILKSVEPMESSKYRSFAFGFGFDAKNNDHEIVLINFGFVEVYSLKTGIWRLATTIPQRGLSRFVSPFDVYANGMHSWLENRTINNKGIHDEIMSFDLNELEVVIATCLPNAINLSAHNYNEVPIVNRDHNGMAMSTASGCWVNLV</sequence>
<evidence type="ECO:0008006" key="3">
    <source>
        <dbReference type="Google" id="ProtNLM"/>
    </source>
</evidence>
<dbReference type="EMBL" id="JAEACU010000002">
    <property type="protein sequence ID" value="KAH7542182.1"/>
    <property type="molecule type" value="Genomic_DNA"/>
</dbReference>
<name>A0A978VTN7_ZIZJJ</name>
<organism evidence="1 2">
    <name type="scientific">Ziziphus jujuba var. spinosa</name>
    <dbReference type="NCBI Taxonomy" id="714518"/>
    <lineage>
        <taxon>Eukaryota</taxon>
        <taxon>Viridiplantae</taxon>
        <taxon>Streptophyta</taxon>
        <taxon>Embryophyta</taxon>
        <taxon>Tracheophyta</taxon>
        <taxon>Spermatophyta</taxon>
        <taxon>Magnoliopsida</taxon>
        <taxon>eudicotyledons</taxon>
        <taxon>Gunneridae</taxon>
        <taxon>Pentapetalae</taxon>
        <taxon>rosids</taxon>
        <taxon>fabids</taxon>
        <taxon>Rosales</taxon>
        <taxon>Rhamnaceae</taxon>
        <taxon>Paliureae</taxon>
        <taxon>Ziziphus</taxon>
    </lineage>
</organism>
<reference evidence="1" key="1">
    <citation type="journal article" date="2021" name="Front. Plant Sci.">
        <title>Chromosome-Scale Genome Assembly for Chinese Sour Jujube and Insights Into Its Genome Evolution and Domestication Signature.</title>
        <authorList>
            <person name="Shen L.-Y."/>
            <person name="Luo H."/>
            <person name="Wang X.-L."/>
            <person name="Wang X.-M."/>
            <person name="Qiu X.-J."/>
            <person name="Liu H."/>
            <person name="Zhou S.-S."/>
            <person name="Jia K.-H."/>
            <person name="Nie S."/>
            <person name="Bao Y.-T."/>
            <person name="Zhang R.-G."/>
            <person name="Yun Q.-Z."/>
            <person name="Chai Y.-H."/>
            <person name="Lu J.-Y."/>
            <person name="Li Y."/>
            <person name="Zhao S.-W."/>
            <person name="Mao J.-F."/>
            <person name="Jia S.-G."/>
            <person name="Mao Y.-M."/>
        </authorList>
    </citation>
    <scope>NUCLEOTIDE SEQUENCE</scope>
    <source>
        <strain evidence="1">AT0</strain>
        <tissue evidence="1">Leaf</tissue>
    </source>
</reference>
<evidence type="ECO:0000313" key="1">
    <source>
        <dbReference type="EMBL" id="KAH7542182.1"/>
    </source>
</evidence>
<gene>
    <name evidence="1" type="ORF">FEM48_Zijuj02G0046000</name>
</gene>
<protein>
    <recommendedName>
        <fullName evidence="3">F-box/kelch-repeat protein At3g06240-like</fullName>
    </recommendedName>
</protein>
<accession>A0A978VTN7</accession>